<dbReference type="InterPro" id="IPR022549">
    <property type="entry name" value="DUF3627"/>
</dbReference>
<accession>A0ABM9QKK9</accession>
<dbReference type="SMART" id="SM01040">
    <property type="entry name" value="Bro-N"/>
    <property type="match status" value="1"/>
</dbReference>
<proteinExistence type="predicted"/>
<dbReference type="GeneID" id="15613515"/>
<evidence type="ECO:0000313" key="3">
    <source>
        <dbReference type="EMBL" id="CCU56092.1"/>
    </source>
</evidence>
<reference evidence="3" key="1">
    <citation type="journal article" date="2013" name="J. Virol.">
        <title>New Insights into the Evolution of Entomopoxvirinae from the Complete Genome Sequences of Four Entomopoxviruses Infecting Adoxophyes honmai, Choristoneura biennis, Choristoneura rosaceana, and Mythimna separata.</title>
        <authorList>
            <person name="Theze J."/>
            <person name="Takatsuka J."/>
            <person name="Li Z."/>
            <person name="Gallais J."/>
            <person name="Doucet D."/>
            <person name="Arif B."/>
            <person name="Nakai M."/>
            <person name="Herniou E.A."/>
        </authorList>
    </citation>
    <scope>NUCLEOTIDE SEQUENCE</scope>
</reference>
<dbReference type="Pfam" id="PF02498">
    <property type="entry name" value="Bro-N"/>
    <property type="match status" value="1"/>
</dbReference>
<gene>
    <name evidence="3" type="ORF">CHREV_190</name>
</gene>
<name>A0ABM9QKK9_9POXV</name>
<evidence type="ECO:0000256" key="1">
    <source>
        <dbReference type="SAM" id="Coils"/>
    </source>
</evidence>
<dbReference type="EMBL" id="HF679133">
    <property type="protein sequence ID" value="CCU56092.1"/>
    <property type="molecule type" value="Genomic_DNA"/>
</dbReference>
<evidence type="ECO:0000313" key="4">
    <source>
        <dbReference type="Proteomes" id="UP000792374"/>
    </source>
</evidence>
<feature type="coiled-coil region" evidence="1">
    <location>
        <begin position="144"/>
        <end position="178"/>
    </location>
</feature>
<dbReference type="PROSITE" id="PS51750">
    <property type="entry name" value="BRO_N"/>
    <property type="match status" value="1"/>
</dbReference>
<keyword evidence="1" id="KW-0175">Coiled coil</keyword>
<protein>
    <submittedName>
        <fullName evidence="3">N1R/p28-like protein</fullName>
    </submittedName>
</protein>
<sequence>MNNSLIKIDNNTEFNYSSLDTLSNNFIHNFNKIFQYNNINIKTAGTTDKPYFCLKDIIIDGFGYTKESYKSILKELNDEYKKSLYDICVEGGNIPPTKNNTNKAIYVNEAGLYYLIFHCTKESAKGFQQYILFELIPSIRKISQEKYLNLINNQKDKIDELFNQNKQIIAQNNELISKTSIQTNEILELNKQNQIAILKLKEIGINLLETNIEVKEVKNKLDIVIEDRNIKPKDIKYQHNYLLLKNKNINNEFKFIRAQEQYIKNKKSSWLEKYNICIDNKYNPNPMDLCIRLKCKILEIDKNRINNIKNKDKYKYDKKYLKDKLDNRKAFIEIRGNNFILNRCSEENFINIVKSIENEKYIV</sequence>
<dbReference type="InterPro" id="IPR003497">
    <property type="entry name" value="BRO_N_domain"/>
</dbReference>
<dbReference type="Proteomes" id="UP000792374">
    <property type="component" value="Genome"/>
</dbReference>
<evidence type="ECO:0000259" key="2">
    <source>
        <dbReference type="PROSITE" id="PS51750"/>
    </source>
</evidence>
<keyword evidence="4" id="KW-1185">Reference proteome</keyword>
<dbReference type="RefSeq" id="YP_008004594.1">
    <property type="nucleotide sequence ID" value="NC_021249.1"/>
</dbReference>
<dbReference type="Pfam" id="PF12299">
    <property type="entry name" value="DUF3627"/>
    <property type="match status" value="1"/>
</dbReference>
<organism evidence="3 4">
    <name type="scientific">Choristoneura rosaceana entomopoxvirus 'L'</name>
    <dbReference type="NCBI Taxonomy" id="1293539"/>
    <lineage>
        <taxon>Viruses</taxon>
        <taxon>Varidnaviria</taxon>
        <taxon>Bamfordvirae</taxon>
        <taxon>Nucleocytoviricota</taxon>
        <taxon>Pokkesviricetes</taxon>
        <taxon>Chitovirales</taxon>
        <taxon>Poxviridae</taxon>
        <taxon>Entomopoxvirinae</taxon>
        <taxon>Betaentomopoxvirus</taxon>
        <taxon>Betaentomopoxvirus crosaceana</taxon>
        <taxon>Choristoneura rosaceana entomopoxvirus</taxon>
    </lineage>
</organism>
<feature type="domain" description="Bro-N" evidence="2">
    <location>
        <begin position="30"/>
        <end position="143"/>
    </location>
</feature>